<dbReference type="InterPro" id="IPR001647">
    <property type="entry name" value="HTH_TetR"/>
</dbReference>
<dbReference type="RefSeq" id="WP_084116487.1">
    <property type="nucleotide sequence ID" value="NZ_FWXH01000011.1"/>
</dbReference>
<name>A0A1W1XPT5_9CLOT</name>
<dbReference type="OrthoDB" id="9810250at2"/>
<keyword evidence="1 2" id="KW-0238">DNA-binding</keyword>
<feature type="DNA-binding region" description="H-T-H motif" evidence="2">
    <location>
        <begin position="32"/>
        <end position="51"/>
    </location>
</feature>
<dbReference type="Gene3D" id="1.10.357.10">
    <property type="entry name" value="Tetracycline Repressor, domain 2"/>
    <property type="match status" value="1"/>
</dbReference>
<dbReference type="Pfam" id="PF00440">
    <property type="entry name" value="TetR_N"/>
    <property type="match status" value="1"/>
</dbReference>
<protein>
    <submittedName>
        <fullName evidence="4">Transcriptional regulator, TetR family</fullName>
    </submittedName>
</protein>
<dbReference type="InterPro" id="IPR050624">
    <property type="entry name" value="HTH-type_Tx_Regulator"/>
</dbReference>
<dbReference type="STRING" id="1121291.SAMN02745134_02664"/>
<feature type="domain" description="HTH tetR-type" evidence="3">
    <location>
        <begin position="9"/>
        <end position="69"/>
    </location>
</feature>
<dbReference type="PANTHER" id="PTHR43479:SF7">
    <property type="entry name" value="TETR-FAMILY TRANSCRIPTIONAL REGULATOR"/>
    <property type="match status" value="1"/>
</dbReference>
<evidence type="ECO:0000313" key="5">
    <source>
        <dbReference type="Proteomes" id="UP000192468"/>
    </source>
</evidence>
<evidence type="ECO:0000256" key="1">
    <source>
        <dbReference type="ARBA" id="ARBA00023125"/>
    </source>
</evidence>
<reference evidence="4 5" key="1">
    <citation type="submission" date="2017-04" db="EMBL/GenBank/DDBJ databases">
        <authorList>
            <person name="Afonso C.L."/>
            <person name="Miller P.J."/>
            <person name="Scott M.A."/>
            <person name="Spackman E."/>
            <person name="Goraichik I."/>
            <person name="Dimitrov K.M."/>
            <person name="Suarez D.L."/>
            <person name="Swayne D.E."/>
        </authorList>
    </citation>
    <scope>NUCLEOTIDE SEQUENCE [LARGE SCALE GENOMIC DNA]</scope>
    <source>
        <strain evidence="4 5">DSM 12555</strain>
    </source>
</reference>
<evidence type="ECO:0000256" key="2">
    <source>
        <dbReference type="PROSITE-ProRule" id="PRU00335"/>
    </source>
</evidence>
<gene>
    <name evidence="4" type="ORF">SAMN02745134_02664</name>
</gene>
<dbReference type="PROSITE" id="PS50977">
    <property type="entry name" value="HTH_TETR_2"/>
    <property type="match status" value="1"/>
</dbReference>
<dbReference type="AlphaFoldDB" id="A0A1W1XPT5"/>
<dbReference type="PANTHER" id="PTHR43479">
    <property type="entry name" value="ACREF/ENVCD OPERON REPRESSOR-RELATED"/>
    <property type="match status" value="1"/>
</dbReference>
<accession>A0A1W1XPT5</accession>
<evidence type="ECO:0000313" key="4">
    <source>
        <dbReference type="EMBL" id="SMC26000.1"/>
    </source>
</evidence>
<organism evidence="4 5">
    <name type="scientific">Clostridium acidisoli DSM 12555</name>
    <dbReference type="NCBI Taxonomy" id="1121291"/>
    <lineage>
        <taxon>Bacteria</taxon>
        <taxon>Bacillati</taxon>
        <taxon>Bacillota</taxon>
        <taxon>Clostridia</taxon>
        <taxon>Eubacteriales</taxon>
        <taxon>Clostridiaceae</taxon>
        <taxon>Clostridium</taxon>
    </lineage>
</organism>
<keyword evidence="5" id="KW-1185">Reference proteome</keyword>
<proteinExistence type="predicted"/>
<dbReference type="EMBL" id="FWXH01000011">
    <property type="protein sequence ID" value="SMC26000.1"/>
    <property type="molecule type" value="Genomic_DNA"/>
</dbReference>
<sequence>MNENDLRVIKTKKNIEESFIYLLRQKDFNKITVQDILDRALINRSTFYKHYTDKYQLAETLCNEVFDSLIAGVKNRFECVNVEDALMVIKPLYRILSAKREEILALYTINTDTIHLYDDMSGFLKRSFYDQYKTKNKKSHDILDYLSELYAALVMTAIKWCLQNDGYEELTNHTEIFLRLAEVFAYPCQ</sequence>
<dbReference type="InterPro" id="IPR009057">
    <property type="entry name" value="Homeodomain-like_sf"/>
</dbReference>
<evidence type="ECO:0000259" key="3">
    <source>
        <dbReference type="PROSITE" id="PS50977"/>
    </source>
</evidence>
<dbReference type="GO" id="GO:0003677">
    <property type="term" value="F:DNA binding"/>
    <property type="evidence" value="ECO:0007669"/>
    <property type="project" value="UniProtKB-UniRule"/>
</dbReference>
<dbReference type="Proteomes" id="UP000192468">
    <property type="component" value="Unassembled WGS sequence"/>
</dbReference>
<dbReference type="SUPFAM" id="SSF46689">
    <property type="entry name" value="Homeodomain-like"/>
    <property type="match status" value="1"/>
</dbReference>